<gene>
    <name evidence="1" type="ORF">NDU88_007652</name>
</gene>
<name>A0AAV7PPK8_PLEWA</name>
<dbReference type="AlphaFoldDB" id="A0AAV7PPK8"/>
<proteinExistence type="predicted"/>
<sequence length="74" mass="8085">MPGSSSGPLLHTGSGDVCVKALLPISWAQSFFTGPRLRRVREFFLVSSLRGELHLQRSDRAGPPTTLRVPHCLS</sequence>
<evidence type="ECO:0000313" key="1">
    <source>
        <dbReference type="EMBL" id="KAJ1129281.1"/>
    </source>
</evidence>
<evidence type="ECO:0000313" key="2">
    <source>
        <dbReference type="Proteomes" id="UP001066276"/>
    </source>
</evidence>
<dbReference type="Proteomes" id="UP001066276">
    <property type="component" value="Chromosome 7"/>
</dbReference>
<comment type="caution">
    <text evidence="1">The sequence shown here is derived from an EMBL/GenBank/DDBJ whole genome shotgun (WGS) entry which is preliminary data.</text>
</comment>
<keyword evidence="2" id="KW-1185">Reference proteome</keyword>
<dbReference type="EMBL" id="JANPWB010000011">
    <property type="protein sequence ID" value="KAJ1129281.1"/>
    <property type="molecule type" value="Genomic_DNA"/>
</dbReference>
<protein>
    <submittedName>
        <fullName evidence="1">Uncharacterized protein</fullName>
    </submittedName>
</protein>
<reference evidence="1" key="1">
    <citation type="journal article" date="2022" name="bioRxiv">
        <title>Sequencing and chromosome-scale assembly of the giantPleurodeles waltlgenome.</title>
        <authorList>
            <person name="Brown T."/>
            <person name="Elewa A."/>
            <person name="Iarovenko S."/>
            <person name="Subramanian E."/>
            <person name="Araus A.J."/>
            <person name="Petzold A."/>
            <person name="Susuki M."/>
            <person name="Suzuki K.-i.T."/>
            <person name="Hayashi T."/>
            <person name="Toyoda A."/>
            <person name="Oliveira C."/>
            <person name="Osipova E."/>
            <person name="Leigh N.D."/>
            <person name="Simon A."/>
            <person name="Yun M.H."/>
        </authorList>
    </citation>
    <scope>NUCLEOTIDE SEQUENCE</scope>
    <source>
        <strain evidence="1">20211129_DDA</strain>
        <tissue evidence="1">Liver</tissue>
    </source>
</reference>
<organism evidence="1 2">
    <name type="scientific">Pleurodeles waltl</name>
    <name type="common">Iberian ribbed newt</name>
    <dbReference type="NCBI Taxonomy" id="8319"/>
    <lineage>
        <taxon>Eukaryota</taxon>
        <taxon>Metazoa</taxon>
        <taxon>Chordata</taxon>
        <taxon>Craniata</taxon>
        <taxon>Vertebrata</taxon>
        <taxon>Euteleostomi</taxon>
        <taxon>Amphibia</taxon>
        <taxon>Batrachia</taxon>
        <taxon>Caudata</taxon>
        <taxon>Salamandroidea</taxon>
        <taxon>Salamandridae</taxon>
        <taxon>Pleurodelinae</taxon>
        <taxon>Pleurodeles</taxon>
    </lineage>
</organism>
<accession>A0AAV7PPK8</accession>